<proteinExistence type="predicted"/>
<gene>
    <name evidence="1" type="ORF">NLG97_g6595</name>
</gene>
<evidence type="ECO:0000313" key="2">
    <source>
        <dbReference type="Proteomes" id="UP001148737"/>
    </source>
</evidence>
<evidence type="ECO:0000313" key="1">
    <source>
        <dbReference type="EMBL" id="KAJ3486518.1"/>
    </source>
</evidence>
<dbReference type="EMBL" id="JANAKD010000895">
    <property type="protein sequence ID" value="KAJ3486518.1"/>
    <property type="molecule type" value="Genomic_DNA"/>
</dbReference>
<keyword evidence="2" id="KW-1185">Reference proteome</keyword>
<protein>
    <submittedName>
        <fullName evidence="1">Uncharacterized protein</fullName>
    </submittedName>
</protein>
<dbReference type="Proteomes" id="UP001148737">
    <property type="component" value="Unassembled WGS sequence"/>
</dbReference>
<comment type="caution">
    <text evidence="1">The sequence shown here is derived from an EMBL/GenBank/DDBJ whole genome shotgun (WGS) entry which is preliminary data.</text>
</comment>
<organism evidence="1 2">
    <name type="scientific">Lecanicillium saksenae</name>
    <dbReference type="NCBI Taxonomy" id="468837"/>
    <lineage>
        <taxon>Eukaryota</taxon>
        <taxon>Fungi</taxon>
        <taxon>Dikarya</taxon>
        <taxon>Ascomycota</taxon>
        <taxon>Pezizomycotina</taxon>
        <taxon>Sordariomycetes</taxon>
        <taxon>Hypocreomycetidae</taxon>
        <taxon>Hypocreales</taxon>
        <taxon>Cordycipitaceae</taxon>
        <taxon>Lecanicillium</taxon>
    </lineage>
</organism>
<sequence>MKFLALVATLASVALATDSVTTVTCPGCNTPTSTNDMVTRSDMPTSDCSAPPLTVVKTGDISSGGMMPIPTGSESGKPTSPPVTGAAGRIAGSALAAAVAAVALL</sequence>
<name>A0ACC1QQU4_9HYPO</name>
<accession>A0ACC1QQU4</accession>
<reference evidence="1" key="1">
    <citation type="submission" date="2022-07" db="EMBL/GenBank/DDBJ databases">
        <title>Genome Sequence of Lecanicillium saksenae.</title>
        <authorList>
            <person name="Buettner E."/>
        </authorList>
    </citation>
    <scope>NUCLEOTIDE SEQUENCE</scope>
    <source>
        <strain evidence="1">VT-O1</strain>
    </source>
</reference>